<dbReference type="InterPro" id="IPR025235">
    <property type="entry name" value="DUF4178"/>
</dbReference>
<dbReference type="Pfam" id="PF13785">
    <property type="entry name" value="DUF4178"/>
    <property type="match status" value="1"/>
</dbReference>
<name>A0A928VVW6_9CYAN</name>
<feature type="domain" description="DUF4178" evidence="1">
    <location>
        <begin position="42"/>
        <end position="175"/>
    </location>
</feature>
<keyword evidence="3" id="KW-1185">Reference proteome</keyword>
<protein>
    <submittedName>
        <fullName evidence="2">DUF4178 domain-containing protein</fullName>
    </submittedName>
</protein>
<sequence>MNLVIALVIVAAIVGIGVFVAKANQRSRPSEVRTARTLFNLQLGDLVEFEGLEWFVEDVLQYNDSGYKWTEYRVQADTESRWLSVEQDDELYVSWMRNKSGVEITGEPPKRLTVDGVDYRLDERGTAQLSRAGGLQADTCQYYEYEGVEDDRQLMSIEDWGGGKIEVAVGRSISPRMVTLTAGDGKRVYGETI</sequence>
<dbReference type="AlphaFoldDB" id="A0A928VVW6"/>
<evidence type="ECO:0000259" key="1">
    <source>
        <dbReference type="Pfam" id="PF13785"/>
    </source>
</evidence>
<proteinExistence type="predicted"/>
<evidence type="ECO:0000313" key="2">
    <source>
        <dbReference type="EMBL" id="MBE9033457.1"/>
    </source>
</evidence>
<evidence type="ECO:0000313" key="3">
    <source>
        <dbReference type="Proteomes" id="UP000625316"/>
    </source>
</evidence>
<accession>A0A928VVW6</accession>
<reference evidence="2" key="1">
    <citation type="submission" date="2020-10" db="EMBL/GenBank/DDBJ databases">
        <authorList>
            <person name="Castelo-Branco R."/>
            <person name="Eusebio N."/>
            <person name="Adriana R."/>
            <person name="Vieira A."/>
            <person name="Brugerolle De Fraissinette N."/>
            <person name="Rezende De Castro R."/>
            <person name="Schneider M.P."/>
            <person name="Vasconcelos V."/>
            <person name="Leao P.N."/>
        </authorList>
    </citation>
    <scope>NUCLEOTIDE SEQUENCE</scope>
    <source>
        <strain evidence="2">LEGE 11480</strain>
    </source>
</reference>
<gene>
    <name evidence="2" type="ORF">IQ266_27375</name>
</gene>
<dbReference type="Proteomes" id="UP000625316">
    <property type="component" value="Unassembled WGS sequence"/>
</dbReference>
<organism evidence="2 3">
    <name type="scientific">Romeriopsis navalis LEGE 11480</name>
    <dbReference type="NCBI Taxonomy" id="2777977"/>
    <lineage>
        <taxon>Bacteria</taxon>
        <taxon>Bacillati</taxon>
        <taxon>Cyanobacteriota</taxon>
        <taxon>Cyanophyceae</taxon>
        <taxon>Leptolyngbyales</taxon>
        <taxon>Leptolyngbyaceae</taxon>
        <taxon>Romeriopsis</taxon>
        <taxon>Romeriopsis navalis</taxon>
    </lineage>
</organism>
<dbReference type="EMBL" id="JADEXQ010000206">
    <property type="protein sequence ID" value="MBE9033457.1"/>
    <property type="molecule type" value="Genomic_DNA"/>
</dbReference>
<comment type="caution">
    <text evidence="2">The sequence shown here is derived from an EMBL/GenBank/DDBJ whole genome shotgun (WGS) entry which is preliminary data.</text>
</comment>
<dbReference type="RefSeq" id="WP_264328258.1">
    <property type="nucleotide sequence ID" value="NZ_JADEXQ010000206.1"/>
</dbReference>